<sequence>REEIQVSLLVDLPIFHEYVYPRFLHISISPSISLVGLGSACIDLHTSIVTSTYLCPHI</sequence>
<feature type="non-terminal residue" evidence="1">
    <location>
        <position position="1"/>
    </location>
</feature>
<dbReference type="GeneID" id="94431635"/>
<comment type="caution">
    <text evidence="1">The sequence shown here is derived from an EMBL/GenBank/DDBJ whole genome shotgun (WGS) entry which is preliminary data.</text>
</comment>
<proteinExistence type="predicted"/>
<accession>A0A2C6KN12</accession>
<dbReference type="AlphaFoldDB" id="A0A2C6KN12"/>
<protein>
    <submittedName>
        <fullName evidence="1">Uncharacterized protein</fullName>
    </submittedName>
</protein>
<reference evidence="1 2" key="1">
    <citation type="journal article" date="2017" name="Int. J. Parasitol.">
        <title>The genome of the protozoan parasite Cystoisospora suis and a reverse vaccinology approach to identify vaccine candidates.</title>
        <authorList>
            <person name="Palmieri N."/>
            <person name="Shrestha A."/>
            <person name="Ruttkowski B."/>
            <person name="Beck T."/>
            <person name="Vogl C."/>
            <person name="Tomley F."/>
            <person name="Blake D.P."/>
            <person name="Joachim A."/>
        </authorList>
    </citation>
    <scope>NUCLEOTIDE SEQUENCE [LARGE SCALE GENOMIC DNA]</scope>
    <source>
        <strain evidence="1 2">Wien I</strain>
    </source>
</reference>
<dbReference type="VEuPathDB" id="ToxoDB:CSUI_008290"/>
<organism evidence="1 2">
    <name type="scientific">Cystoisospora suis</name>
    <dbReference type="NCBI Taxonomy" id="483139"/>
    <lineage>
        <taxon>Eukaryota</taxon>
        <taxon>Sar</taxon>
        <taxon>Alveolata</taxon>
        <taxon>Apicomplexa</taxon>
        <taxon>Conoidasida</taxon>
        <taxon>Coccidia</taxon>
        <taxon>Eucoccidiorida</taxon>
        <taxon>Eimeriorina</taxon>
        <taxon>Sarcocystidae</taxon>
        <taxon>Cystoisospora</taxon>
    </lineage>
</organism>
<dbReference type="RefSeq" id="XP_067919599.1">
    <property type="nucleotide sequence ID" value="XM_068068424.1"/>
</dbReference>
<keyword evidence="2" id="KW-1185">Reference proteome</keyword>
<name>A0A2C6KN12_9APIC</name>
<dbReference type="EMBL" id="MIGC01004603">
    <property type="protein sequence ID" value="PHJ17885.1"/>
    <property type="molecule type" value="Genomic_DNA"/>
</dbReference>
<gene>
    <name evidence="1" type="ORF">CSUI_008290</name>
</gene>
<evidence type="ECO:0000313" key="1">
    <source>
        <dbReference type="EMBL" id="PHJ17885.1"/>
    </source>
</evidence>
<evidence type="ECO:0000313" key="2">
    <source>
        <dbReference type="Proteomes" id="UP000221165"/>
    </source>
</evidence>
<dbReference type="Proteomes" id="UP000221165">
    <property type="component" value="Unassembled WGS sequence"/>
</dbReference>